<reference evidence="2 3" key="1">
    <citation type="journal article" date="2018" name="Biotechnol. Adv.">
        <title>Improved genomic resources and new bioinformatic workflow for the carcinogenic parasite Clonorchis sinensis: Biotechnological implications.</title>
        <authorList>
            <person name="Wang D."/>
            <person name="Korhonen P.K."/>
            <person name="Gasser R.B."/>
            <person name="Young N.D."/>
        </authorList>
    </citation>
    <scope>NUCLEOTIDE SEQUENCE [LARGE SCALE GENOMIC DNA]</scope>
    <source>
        <strain evidence="2">Cs-k2</strain>
    </source>
</reference>
<evidence type="ECO:0000256" key="1">
    <source>
        <dbReference type="SAM" id="MobiDB-lite"/>
    </source>
</evidence>
<dbReference type="OrthoDB" id="6224680at2759"/>
<sequence length="203" mass="22338">MPIRVPRHIARFLAERIKARRKLLESALLELHDIDNRLKMELLSLTSLVDADMDGLDVDENESDLFAPLMPPDEALQSTLGKTTADFGPYELIDLDQALGFDQSASEIDSDLFIERIEEPPDLNFSTADACSTNLSSPPSDTTDYFGRIFQENSPVGISSETDLSVPGTKRWTSSKRPPAANPEGTVHGAEAVSHVKKRAKLS</sequence>
<gene>
    <name evidence="2" type="ORF">CSKR_106313</name>
</gene>
<reference evidence="2 3" key="2">
    <citation type="journal article" date="2021" name="Genomics">
        <title>High-quality reference genome for Clonorchis sinensis.</title>
        <authorList>
            <person name="Young N.D."/>
            <person name="Stroehlein A.J."/>
            <person name="Kinkar L."/>
            <person name="Wang T."/>
            <person name="Sohn W.M."/>
            <person name="Chang B.C.H."/>
            <person name="Kaur P."/>
            <person name="Weisz D."/>
            <person name="Dudchenko O."/>
            <person name="Aiden E.L."/>
            <person name="Korhonen P.K."/>
            <person name="Gasser R.B."/>
        </authorList>
    </citation>
    <scope>NUCLEOTIDE SEQUENCE [LARGE SCALE GENOMIC DNA]</scope>
    <source>
        <strain evidence="2">Cs-k2</strain>
    </source>
</reference>
<organism evidence="2 3">
    <name type="scientific">Clonorchis sinensis</name>
    <name type="common">Chinese liver fluke</name>
    <dbReference type="NCBI Taxonomy" id="79923"/>
    <lineage>
        <taxon>Eukaryota</taxon>
        <taxon>Metazoa</taxon>
        <taxon>Spiralia</taxon>
        <taxon>Lophotrochozoa</taxon>
        <taxon>Platyhelminthes</taxon>
        <taxon>Trematoda</taxon>
        <taxon>Digenea</taxon>
        <taxon>Opisthorchiida</taxon>
        <taxon>Opisthorchiata</taxon>
        <taxon>Opisthorchiidae</taxon>
        <taxon>Clonorchis</taxon>
    </lineage>
</organism>
<keyword evidence="3" id="KW-1185">Reference proteome</keyword>
<comment type="caution">
    <text evidence="2">The sequence shown here is derived from an EMBL/GenBank/DDBJ whole genome shotgun (WGS) entry which is preliminary data.</text>
</comment>
<dbReference type="AlphaFoldDB" id="A0A3R7CI87"/>
<dbReference type="InParanoid" id="A0A3R7CI87"/>
<feature type="region of interest" description="Disordered" evidence="1">
    <location>
        <begin position="157"/>
        <end position="203"/>
    </location>
</feature>
<name>A0A3R7CI87_CLOSI</name>
<dbReference type="Proteomes" id="UP000286415">
    <property type="component" value="Unassembled WGS sequence"/>
</dbReference>
<dbReference type="EMBL" id="NIRI02000076">
    <property type="protein sequence ID" value="KAG5441867.1"/>
    <property type="molecule type" value="Genomic_DNA"/>
</dbReference>
<evidence type="ECO:0000313" key="2">
    <source>
        <dbReference type="EMBL" id="KAG5441867.1"/>
    </source>
</evidence>
<dbReference type="STRING" id="79923.A0A3R7CI87"/>
<proteinExistence type="predicted"/>
<accession>A0A3R7CI87</accession>
<evidence type="ECO:0000313" key="3">
    <source>
        <dbReference type="Proteomes" id="UP000286415"/>
    </source>
</evidence>
<protein>
    <submittedName>
        <fullName evidence="2">Uncharacterized protein</fullName>
    </submittedName>
</protein>